<comment type="subcellular location">
    <subcellularLocation>
        <location evidence="1">Cell membrane</location>
        <topology evidence="1">Multi-pass membrane protein</topology>
    </subcellularLocation>
</comment>
<evidence type="ECO:0000313" key="8">
    <source>
        <dbReference type="EMBL" id="MBF4552709.1"/>
    </source>
</evidence>
<evidence type="ECO:0000256" key="4">
    <source>
        <dbReference type="ARBA" id="ARBA00022989"/>
    </source>
</evidence>
<protein>
    <submittedName>
        <fullName evidence="8">Type II secretion system F family protein</fullName>
    </submittedName>
</protein>
<gene>
    <name evidence="8" type="ORF">IRY30_01255</name>
</gene>
<keyword evidence="3 6" id="KW-0812">Transmembrane</keyword>
<organism evidence="8 9">
    <name type="scientific">Corynebacterium suicordis DSM 45110</name>
    <dbReference type="NCBI Taxonomy" id="1121369"/>
    <lineage>
        <taxon>Bacteria</taxon>
        <taxon>Bacillati</taxon>
        <taxon>Actinomycetota</taxon>
        <taxon>Actinomycetes</taxon>
        <taxon>Mycobacteriales</taxon>
        <taxon>Corynebacteriaceae</taxon>
        <taxon>Corynebacterium</taxon>
    </lineage>
</organism>
<dbReference type="EMBL" id="JADKMY010000001">
    <property type="protein sequence ID" value="MBF4552709.1"/>
    <property type="molecule type" value="Genomic_DNA"/>
</dbReference>
<evidence type="ECO:0000256" key="1">
    <source>
        <dbReference type="ARBA" id="ARBA00004651"/>
    </source>
</evidence>
<dbReference type="PANTHER" id="PTHR35007">
    <property type="entry name" value="INTEGRAL MEMBRANE PROTEIN-RELATED"/>
    <property type="match status" value="1"/>
</dbReference>
<evidence type="ECO:0000313" key="9">
    <source>
        <dbReference type="Proteomes" id="UP000635902"/>
    </source>
</evidence>
<comment type="caution">
    <text evidence="8">The sequence shown here is derived from an EMBL/GenBank/DDBJ whole genome shotgun (WGS) entry which is preliminary data.</text>
</comment>
<evidence type="ECO:0000256" key="6">
    <source>
        <dbReference type="SAM" id="Phobius"/>
    </source>
</evidence>
<feature type="domain" description="Type II secretion system protein GspF" evidence="7">
    <location>
        <begin position="41"/>
        <end position="160"/>
    </location>
</feature>
<feature type="transmembrane region" description="Helical" evidence="6">
    <location>
        <begin position="320"/>
        <end position="346"/>
    </location>
</feature>
<name>A0ABR9ZH35_9CORY</name>
<evidence type="ECO:0000256" key="2">
    <source>
        <dbReference type="ARBA" id="ARBA00022475"/>
    </source>
</evidence>
<dbReference type="InterPro" id="IPR018076">
    <property type="entry name" value="T2SS_GspF_dom"/>
</dbReference>
<feature type="domain" description="Type II secretion system protein GspF" evidence="7">
    <location>
        <begin position="224"/>
        <end position="341"/>
    </location>
</feature>
<accession>A0ABR9ZH35</accession>
<dbReference type="PANTHER" id="PTHR35007:SF4">
    <property type="entry name" value="CONSERVED TRANSMEMBRANE PROTEIN-RELATED"/>
    <property type="match status" value="1"/>
</dbReference>
<keyword evidence="9" id="KW-1185">Reference proteome</keyword>
<feature type="transmembrane region" description="Helical" evidence="6">
    <location>
        <begin position="6"/>
        <end position="26"/>
    </location>
</feature>
<sequence length="351" mass="37363">MITVAVWIAVTLLVGFTVQLVIRRILSSEQDLRVLMQSKDFADAMSSEVMAGAREITAAKHAMQTVEHNTLREQLRFSIAQVELGIPVKQAAPQHSMMARLFNSWHLAQHYGLSFGELSAFLVEDLESRVSHRATAHSAMAGARFTALVLLVLPAGAVAIGQSMGMNSARFLLFDPFGSVLLLIGVFLACAGVWWTESLSVTALGGVGGRAGPAEDPLDVACLLDVFAAALNSGLPTNQAWAVASREGSPETTLVTALLALGAGERAWKTLEKHSMYGPVARQAAQQSRAGTALSQGSLKHARRLRRIAKDQAVANAERILVIIAAPLTLCFLPAFILVGLIPLVIGLAGI</sequence>
<evidence type="ECO:0000259" key="7">
    <source>
        <dbReference type="Pfam" id="PF00482"/>
    </source>
</evidence>
<feature type="transmembrane region" description="Helical" evidence="6">
    <location>
        <begin position="177"/>
        <end position="195"/>
    </location>
</feature>
<keyword evidence="4 6" id="KW-1133">Transmembrane helix</keyword>
<dbReference type="Pfam" id="PF00482">
    <property type="entry name" value="T2SSF"/>
    <property type="match status" value="2"/>
</dbReference>
<proteinExistence type="predicted"/>
<keyword evidence="5 6" id="KW-0472">Membrane</keyword>
<keyword evidence="2" id="KW-1003">Cell membrane</keyword>
<dbReference type="Proteomes" id="UP000635902">
    <property type="component" value="Unassembled WGS sequence"/>
</dbReference>
<evidence type="ECO:0000256" key="3">
    <source>
        <dbReference type="ARBA" id="ARBA00022692"/>
    </source>
</evidence>
<reference evidence="8 9" key="1">
    <citation type="submission" date="2020-10" db="EMBL/GenBank/DDBJ databases">
        <title>Novel species in genus Corynebacterium.</title>
        <authorList>
            <person name="Zhang G."/>
        </authorList>
    </citation>
    <scope>NUCLEOTIDE SEQUENCE [LARGE SCALE GENOMIC DNA]</scope>
    <source>
        <strain evidence="8 9">DSM 45110</strain>
    </source>
</reference>
<feature type="transmembrane region" description="Helical" evidence="6">
    <location>
        <begin position="145"/>
        <end position="165"/>
    </location>
</feature>
<evidence type="ECO:0000256" key="5">
    <source>
        <dbReference type="ARBA" id="ARBA00023136"/>
    </source>
</evidence>